<comment type="cofactor">
    <cofactor evidence="1 6">
        <name>FAD</name>
        <dbReference type="ChEBI" id="CHEBI:57692"/>
    </cofactor>
</comment>
<dbReference type="InterPro" id="IPR039799">
    <property type="entry name" value="ALR/ERV"/>
</dbReference>
<dbReference type="Pfam" id="PF04777">
    <property type="entry name" value="Evr1_Alr"/>
    <property type="match status" value="1"/>
</dbReference>
<dbReference type="PANTHER" id="PTHR12645">
    <property type="entry name" value="ALR/ERV"/>
    <property type="match status" value="1"/>
</dbReference>
<dbReference type="EMBL" id="HG937694">
    <property type="protein sequence ID" value="CDP38861.1"/>
    <property type="molecule type" value="Genomic_DNA"/>
</dbReference>
<gene>
    <name evidence="8" type="ORF">GNLVRS02_ARAD1D44308g</name>
</gene>
<reference evidence="8" key="2">
    <citation type="submission" date="2014-06" db="EMBL/GenBank/DDBJ databases">
        <title>The complete genome of Blastobotrys (Arxula) adeninivorans LS3 - a yeast of biotechnological interest.</title>
        <authorList>
            <person name="Kunze G."/>
            <person name="Gaillardin C."/>
            <person name="Czernicka M."/>
            <person name="Durrens P."/>
            <person name="Martin T."/>
            <person name="Boer E."/>
            <person name="Gabaldon T."/>
            <person name="Cruz J."/>
            <person name="Talla E."/>
            <person name="Marck C."/>
            <person name="Goffeau A."/>
            <person name="Barbe V."/>
            <person name="Baret P."/>
            <person name="Baronian K."/>
            <person name="Beier S."/>
            <person name="Bleykasten C."/>
            <person name="Bode R."/>
            <person name="Casaregola S."/>
            <person name="Despons L."/>
            <person name="Fairhead C."/>
            <person name="Giersberg M."/>
            <person name="Gierski P."/>
            <person name="Hahnel U."/>
            <person name="Hartmann A."/>
            <person name="Jankowska D."/>
            <person name="Jubin C."/>
            <person name="Jung P."/>
            <person name="Lafontaine I."/>
            <person name="Leh-Louis V."/>
            <person name="Lemaire M."/>
            <person name="Marcet-Houben M."/>
            <person name="Mascher M."/>
            <person name="Morel G."/>
            <person name="Richard G.-F."/>
            <person name="Riechen J."/>
            <person name="Sacerdot C."/>
            <person name="Sarkar A."/>
            <person name="Savel G."/>
            <person name="Schacherer J."/>
            <person name="Sherman D."/>
            <person name="Straub M.-L."/>
            <person name="Stein N."/>
            <person name="Thierry A."/>
            <person name="Trautwein-Schult A."/>
            <person name="Westhof E."/>
            <person name="Worch S."/>
            <person name="Dujon B."/>
            <person name="Souciet J.-L."/>
            <person name="Wincker P."/>
            <person name="Scholz U."/>
            <person name="Neuveglise N."/>
        </authorList>
    </citation>
    <scope>NUCLEOTIDE SEQUENCE</scope>
    <source>
        <strain evidence="8">LS3</strain>
    </source>
</reference>
<accession>A0A060TI77</accession>
<reference evidence="8" key="1">
    <citation type="submission" date="2014-02" db="EMBL/GenBank/DDBJ databases">
        <authorList>
            <person name="Genoscope - CEA"/>
        </authorList>
    </citation>
    <scope>NUCLEOTIDE SEQUENCE</scope>
    <source>
        <strain evidence="8">LS3</strain>
    </source>
</reference>
<dbReference type="GO" id="GO:0050660">
    <property type="term" value="F:flavin adenine dinucleotide binding"/>
    <property type="evidence" value="ECO:0007669"/>
    <property type="project" value="TreeGrafter"/>
</dbReference>
<evidence type="ECO:0000259" key="7">
    <source>
        <dbReference type="PROSITE" id="PS51324"/>
    </source>
</evidence>
<dbReference type="FunFam" id="1.20.120.310:FF:000002">
    <property type="entry name" value="Sulfhydryl oxidase"/>
    <property type="match status" value="1"/>
</dbReference>
<evidence type="ECO:0000256" key="4">
    <source>
        <dbReference type="ARBA" id="ARBA00023002"/>
    </source>
</evidence>
<keyword evidence="4 6" id="KW-0560">Oxidoreductase</keyword>
<keyword evidence="5" id="KW-1015">Disulfide bond</keyword>
<evidence type="ECO:0000256" key="6">
    <source>
        <dbReference type="RuleBase" id="RU371123"/>
    </source>
</evidence>
<dbReference type="SUPFAM" id="SSF69000">
    <property type="entry name" value="FAD-dependent thiol oxidase"/>
    <property type="match status" value="1"/>
</dbReference>
<feature type="domain" description="ERV/ALR sulfhydryl oxidase" evidence="7">
    <location>
        <begin position="71"/>
        <end position="171"/>
    </location>
</feature>
<proteinExistence type="predicted"/>
<evidence type="ECO:0000256" key="5">
    <source>
        <dbReference type="ARBA" id="ARBA00023157"/>
    </source>
</evidence>
<dbReference type="GO" id="GO:0005739">
    <property type="term" value="C:mitochondrion"/>
    <property type="evidence" value="ECO:0007669"/>
    <property type="project" value="TreeGrafter"/>
</dbReference>
<dbReference type="InterPro" id="IPR017905">
    <property type="entry name" value="ERV/ALR_sulphydryl_oxidase"/>
</dbReference>
<evidence type="ECO:0000313" key="8">
    <source>
        <dbReference type="EMBL" id="CDP38861.1"/>
    </source>
</evidence>
<dbReference type="AlphaFoldDB" id="A0A060TI77"/>
<dbReference type="Gene3D" id="1.20.120.310">
    <property type="entry name" value="ERV/ALR sulfhydryl oxidase domain"/>
    <property type="match status" value="1"/>
</dbReference>
<dbReference type="InterPro" id="IPR036774">
    <property type="entry name" value="ERV/ALR_sulphydryl_oxid_sf"/>
</dbReference>
<dbReference type="PhylomeDB" id="A0A060TI77"/>
<organism evidence="8">
    <name type="scientific">Blastobotrys adeninivorans</name>
    <name type="common">Yeast</name>
    <name type="synonym">Arxula adeninivorans</name>
    <dbReference type="NCBI Taxonomy" id="409370"/>
    <lineage>
        <taxon>Eukaryota</taxon>
        <taxon>Fungi</taxon>
        <taxon>Dikarya</taxon>
        <taxon>Ascomycota</taxon>
        <taxon>Saccharomycotina</taxon>
        <taxon>Dipodascomycetes</taxon>
        <taxon>Dipodascales</taxon>
        <taxon>Trichomonascaceae</taxon>
        <taxon>Blastobotrys</taxon>
    </lineage>
</organism>
<evidence type="ECO:0000256" key="1">
    <source>
        <dbReference type="ARBA" id="ARBA00001974"/>
    </source>
</evidence>
<keyword evidence="3 6" id="KW-0274">FAD</keyword>
<dbReference type="PANTHER" id="PTHR12645:SF1">
    <property type="entry name" value="FAD-LINKED SULFHYDRYL OXIDASE ERV2"/>
    <property type="match status" value="1"/>
</dbReference>
<sequence length="202" mass="22333">MLRRPSLTLAAIVIAFVLLVVFVLTPPSPSSYAVADVKAEAPVDKTAQVPGLALPDQSVIQGKPIMAKMANETKRAELGNAGWKLLHTVLAQYPENPTEEEKVTLRSFIHLFSRVYPCRECAEHFQQLLREYPPQVSSREAASMWGCDAHNKVNIRLNKPVFDCNEVSNKYSCGCAEDEEEEGEGKGISMILDEIEDTPTMG</sequence>
<name>A0A060TI77_BLAAD</name>
<keyword evidence="2 6" id="KW-0285">Flavoprotein</keyword>
<dbReference type="PROSITE" id="PS51324">
    <property type="entry name" value="ERV_ALR"/>
    <property type="match status" value="1"/>
</dbReference>
<evidence type="ECO:0000256" key="2">
    <source>
        <dbReference type="ARBA" id="ARBA00022630"/>
    </source>
</evidence>
<comment type="catalytic activity">
    <reaction evidence="6">
        <text>2 R'C(R)SH + O2 = R'C(R)S-S(R)CR' + H2O2</text>
        <dbReference type="Rhea" id="RHEA:17357"/>
        <dbReference type="ChEBI" id="CHEBI:15379"/>
        <dbReference type="ChEBI" id="CHEBI:16240"/>
        <dbReference type="ChEBI" id="CHEBI:16520"/>
        <dbReference type="ChEBI" id="CHEBI:17412"/>
        <dbReference type="EC" id="1.8.3.2"/>
    </reaction>
</comment>
<dbReference type="EC" id="1.8.3.2" evidence="6"/>
<dbReference type="GO" id="GO:0016971">
    <property type="term" value="F:flavin-dependent sulfhydryl oxidase activity"/>
    <property type="evidence" value="ECO:0007669"/>
    <property type="project" value="InterPro"/>
</dbReference>
<protein>
    <recommendedName>
        <fullName evidence="6">Sulfhydryl oxidase</fullName>
        <ecNumber evidence="6">1.8.3.2</ecNumber>
    </recommendedName>
</protein>
<evidence type="ECO:0000256" key="3">
    <source>
        <dbReference type="ARBA" id="ARBA00022827"/>
    </source>
</evidence>